<organism evidence="4 5">
    <name type="scientific">Papaver somniferum</name>
    <name type="common">Opium poppy</name>
    <dbReference type="NCBI Taxonomy" id="3469"/>
    <lineage>
        <taxon>Eukaryota</taxon>
        <taxon>Viridiplantae</taxon>
        <taxon>Streptophyta</taxon>
        <taxon>Embryophyta</taxon>
        <taxon>Tracheophyta</taxon>
        <taxon>Spermatophyta</taxon>
        <taxon>Magnoliopsida</taxon>
        <taxon>Ranunculales</taxon>
        <taxon>Papaveraceae</taxon>
        <taxon>Papaveroideae</taxon>
        <taxon>Papaver</taxon>
    </lineage>
</organism>
<dbReference type="InterPro" id="IPR003690">
    <property type="entry name" value="MTERF"/>
</dbReference>
<name>A0A4Y7LC51_PAPSO</name>
<evidence type="ECO:0000313" key="4">
    <source>
        <dbReference type="EMBL" id="RZC82230.1"/>
    </source>
</evidence>
<evidence type="ECO:0000256" key="2">
    <source>
        <dbReference type="ARBA" id="ARBA00022472"/>
    </source>
</evidence>
<dbReference type="Gene3D" id="1.25.70.10">
    <property type="entry name" value="Transcription termination factor 3, mitochondrial"/>
    <property type="match status" value="1"/>
</dbReference>
<dbReference type="Gramene" id="RZC82230">
    <property type="protein sequence ID" value="RZC82230"/>
    <property type="gene ID" value="C5167_045012"/>
</dbReference>
<dbReference type="InterPro" id="IPR038538">
    <property type="entry name" value="MTERF_sf"/>
</dbReference>
<dbReference type="AlphaFoldDB" id="A0A4Y7LC51"/>
<proteinExistence type="inferred from homology"/>
<feature type="non-terminal residue" evidence="4">
    <location>
        <position position="444"/>
    </location>
</feature>
<evidence type="ECO:0000256" key="1">
    <source>
        <dbReference type="ARBA" id="ARBA00007692"/>
    </source>
</evidence>
<dbReference type="FunFam" id="1.25.70.10:FF:000001">
    <property type="entry name" value="Mitochondrial transcription termination factor-like"/>
    <property type="match status" value="1"/>
</dbReference>
<dbReference type="GO" id="GO:0003676">
    <property type="term" value="F:nucleic acid binding"/>
    <property type="evidence" value="ECO:0007669"/>
    <property type="project" value="InterPro"/>
</dbReference>
<dbReference type="GO" id="GO:0006353">
    <property type="term" value="P:DNA-templated transcription termination"/>
    <property type="evidence" value="ECO:0007669"/>
    <property type="project" value="UniProtKB-KW"/>
</dbReference>
<keyword evidence="3" id="KW-0809">Transit peptide</keyword>
<dbReference type="Proteomes" id="UP000316621">
    <property type="component" value="Chromosome 11"/>
</dbReference>
<evidence type="ECO:0000256" key="3">
    <source>
        <dbReference type="ARBA" id="ARBA00022946"/>
    </source>
</evidence>
<keyword evidence="2" id="KW-0805">Transcription regulation</keyword>
<evidence type="ECO:0000313" key="5">
    <source>
        <dbReference type="Proteomes" id="UP000316621"/>
    </source>
</evidence>
<dbReference type="OMA" id="CKGQVPT"/>
<protein>
    <submittedName>
        <fullName evidence="4">Uncharacterized protein</fullName>
    </submittedName>
</protein>
<dbReference type="EMBL" id="CM010725">
    <property type="protein sequence ID" value="RZC82230.1"/>
    <property type="molecule type" value="Genomic_DNA"/>
</dbReference>
<keyword evidence="2" id="KW-0804">Transcription</keyword>
<sequence>MRIIPKLQVFHNLPVDHGVEISTSFWMRGTLERATAIIINGESSSSSSLAANYSNSDVTSSSDYGSEFVASYLINSCGLTQDKAISASKKLNFKTTSNPDSVISLLKTYGFTHISKLINKSPFILSFNPHKTLKPKPDFLNSKGIYDTELANLFSIALFEEGVPESNISKYLICGPGDFAGDAHKFKGIVEKVKEMGFDHLQTKFLIAIHGLASMSEVNWKKKMELYKRWGWSEDQIQSAFRENPGCMTASEKKIMAVMNFLVNEMGYDSSVVAESPKVFSCKLKERVIPRCSVIKILVSRGLIKEKIVIGTFTKAVDKYFLEKIVIKYEKQVPELMKLFQGYASIERKEAYIGSMCCVQHGELGGFMDRLLQKLPRKRKHKSVYRPATTEWPLLNKLSYCDKLLAISQSSASCSINIIVIAARRTGRLHGQAVARAARADKAQ</sequence>
<gene>
    <name evidence="4" type="ORF">C5167_045012</name>
</gene>
<dbReference type="PANTHER" id="PTHR13068">
    <property type="entry name" value="CGI-12 PROTEIN-RELATED"/>
    <property type="match status" value="1"/>
</dbReference>
<keyword evidence="5" id="KW-1185">Reference proteome</keyword>
<reference evidence="4 5" key="1">
    <citation type="journal article" date="2018" name="Science">
        <title>The opium poppy genome and morphinan production.</title>
        <authorList>
            <person name="Guo L."/>
            <person name="Winzer T."/>
            <person name="Yang X."/>
            <person name="Li Y."/>
            <person name="Ning Z."/>
            <person name="He Z."/>
            <person name="Teodor R."/>
            <person name="Lu Y."/>
            <person name="Bowser T.A."/>
            <person name="Graham I.A."/>
            <person name="Ye K."/>
        </authorList>
    </citation>
    <scope>NUCLEOTIDE SEQUENCE [LARGE SCALE GENOMIC DNA]</scope>
    <source>
        <strain evidence="5">cv. HN1</strain>
        <tissue evidence="4">Leaves</tissue>
    </source>
</reference>
<dbReference type="Pfam" id="PF02536">
    <property type="entry name" value="mTERF"/>
    <property type="match status" value="1"/>
</dbReference>
<comment type="similarity">
    <text evidence="1">Belongs to the mTERF family.</text>
</comment>
<dbReference type="SMART" id="SM00733">
    <property type="entry name" value="Mterf"/>
    <property type="match status" value="4"/>
</dbReference>
<accession>A0A4Y7LC51</accession>
<keyword evidence="2" id="KW-0806">Transcription termination</keyword>
<dbReference type="PANTHER" id="PTHR13068:SF166">
    <property type="entry name" value="TRANSCRIPTION TERMINATION FACTOR MTERF15, MITOCHONDRIAL-LIKE"/>
    <property type="match status" value="1"/>
</dbReference>